<dbReference type="SMART" id="SM00579">
    <property type="entry name" value="FBD"/>
    <property type="match status" value="1"/>
</dbReference>
<gene>
    <name evidence="3" type="primary">LOC105165754</name>
</gene>
<dbReference type="GeneID" id="105165754"/>
<dbReference type="Pfam" id="PF00646">
    <property type="entry name" value="F-box"/>
    <property type="match status" value="1"/>
</dbReference>
<dbReference type="PROSITE" id="PS50181">
    <property type="entry name" value="FBOX"/>
    <property type="match status" value="1"/>
</dbReference>
<organism evidence="2 3">
    <name type="scientific">Sesamum indicum</name>
    <name type="common">Oriental sesame</name>
    <name type="synonym">Sesamum orientale</name>
    <dbReference type="NCBI Taxonomy" id="4182"/>
    <lineage>
        <taxon>Eukaryota</taxon>
        <taxon>Viridiplantae</taxon>
        <taxon>Streptophyta</taxon>
        <taxon>Embryophyta</taxon>
        <taxon>Tracheophyta</taxon>
        <taxon>Spermatophyta</taxon>
        <taxon>Magnoliopsida</taxon>
        <taxon>eudicotyledons</taxon>
        <taxon>Gunneridae</taxon>
        <taxon>Pentapetalae</taxon>
        <taxon>asterids</taxon>
        <taxon>lamiids</taxon>
        <taxon>Lamiales</taxon>
        <taxon>Pedaliaceae</taxon>
        <taxon>Sesamum</taxon>
    </lineage>
</organism>
<dbReference type="InterPro" id="IPR055411">
    <property type="entry name" value="LRR_FXL15/At3g58940/PEG3-like"/>
</dbReference>
<evidence type="ECO:0000313" key="2">
    <source>
        <dbReference type="Proteomes" id="UP000504604"/>
    </source>
</evidence>
<dbReference type="InterPro" id="IPR055294">
    <property type="entry name" value="FBL60-like"/>
</dbReference>
<dbReference type="Gene3D" id="1.20.1280.50">
    <property type="match status" value="1"/>
</dbReference>
<dbReference type="InterPro" id="IPR006566">
    <property type="entry name" value="FBD"/>
</dbReference>
<reference evidence="3" key="1">
    <citation type="submission" date="2025-08" db="UniProtKB">
        <authorList>
            <consortium name="RefSeq"/>
        </authorList>
    </citation>
    <scope>IDENTIFICATION</scope>
</reference>
<dbReference type="Pfam" id="PF24758">
    <property type="entry name" value="LRR_At5g56370"/>
    <property type="match status" value="1"/>
</dbReference>
<evidence type="ECO:0000259" key="1">
    <source>
        <dbReference type="PROSITE" id="PS50181"/>
    </source>
</evidence>
<dbReference type="InterPro" id="IPR053781">
    <property type="entry name" value="F-box_AtFBL13-like"/>
</dbReference>
<evidence type="ECO:0000313" key="3">
    <source>
        <dbReference type="RefSeq" id="XP_011083180.1"/>
    </source>
</evidence>
<dbReference type="Proteomes" id="UP000504604">
    <property type="component" value="Linkage group LG6"/>
</dbReference>
<dbReference type="FunCoup" id="A0A6I9TGS0">
    <property type="interactions" value="1437"/>
</dbReference>
<dbReference type="PANTHER" id="PTHR31293:SF12">
    <property type="entry name" value="RNI-LIKE SUPERFAMILY PROTEIN"/>
    <property type="match status" value="1"/>
</dbReference>
<name>A0A6I9TGS0_SESIN</name>
<dbReference type="SUPFAM" id="SSF52047">
    <property type="entry name" value="RNI-like"/>
    <property type="match status" value="1"/>
</dbReference>
<dbReference type="AlphaFoldDB" id="A0A6I9TGS0"/>
<dbReference type="RefSeq" id="XP_011083180.1">
    <property type="nucleotide sequence ID" value="XM_011084878.2"/>
</dbReference>
<keyword evidence="2" id="KW-1185">Reference proteome</keyword>
<accession>A0A6I9TGS0</accession>
<dbReference type="OrthoDB" id="811707at2759"/>
<dbReference type="InParanoid" id="A0A6I9TGS0"/>
<proteinExistence type="predicted"/>
<dbReference type="InterPro" id="IPR032675">
    <property type="entry name" value="LRR_dom_sf"/>
</dbReference>
<dbReference type="Pfam" id="PF08387">
    <property type="entry name" value="FBD"/>
    <property type="match status" value="1"/>
</dbReference>
<dbReference type="Gene3D" id="3.80.10.10">
    <property type="entry name" value="Ribonuclease Inhibitor"/>
    <property type="match status" value="1"/>
</dbReference>
<dbReference type="CDD" id="cd22160">
    <property type="entry name" value="F-box_AtFBL13-like"/>
    <property type="match status" value="1"/>
</dbReference>
<dbReference type="InterPro" id="IPR036047">
    <property type="entry name" value="F-box-like_dom_sf"/>
</dbReference>
<dbReference type="SUPFAM" id="SSF81383">
    <property type="entry name" value="F-box domain"/>
    <property type="match status" value="1"/>
</dbReference>
<dbReference type="Gramene" id="SIN_1022226.t">
    <property type="protein sequence ID" value="SIN_1022226.t"/>
    <property type="gene ID" value="SIN_1022226"/>
</dbReference>
<dbReference type="PANTHER" id="PTHR31293">
    <property type="entry name" value="RNI-LIKE SUPERFAMILY PROTEIN"/>
    <property type="match status" value="1"/>
</dbReference>
<feature type="domain" description="F-box" evidence="1">
    <location>
        <begin position="39"/>
        <end position="75"/>
    </location>
</feature>
<sequence length="488" mass="55240">MASSSFNSAKCMKTVKNSHARVRDKVPDVSVDENSENKVDRISSLPDSMICHILSFLPTKDAAATSMLSTKWKHIFPLTPNLKLEFDDSRMRKDLFASFVDKVLHVDLRDTTHVHAIKLWCRGEYKDRLKSWISAAVRLNVQSLDFNFLIQSPRWFAKEISKCTRLTTLKLTNSPICVLESLSLPTLKLLNLELVGLFNGTTISNLLSGCPVLEELIMVDCRVYAQTLSVCVPTLKRFTLQNCMHQDADNGFEEIKDFEVVIDTPGLEELYYYDYHVAARYTVCELMLLQKARIDLKPDQDQGGEEDGISYNVNVAELVMTCLMARCLSLSARTLQAVYCSGRLLTLFPNLVHLDLDLGVVCPRIWNLVIHILHCAPNLVILGIEMGLRKYKECKKCELLLVDWVPDCVALCLRKISILAFTGTIQEFLLLEYFLKHAKYLGQMVINIDSELKREDQVSIEESLLKLPHSSKICQVVVKTSVGENGAK</sequence>
<dbReference type="InterPro" id="IPR001810">
    <property type="entry name" value="F-box_dom"/>
</dbReference>
<protein>
    <submittedName>
        <fullName evidence="3">F-box/LRR-repeat protein At4g14103 isoform X1</fullName>
    </submittedName>
</protein>
<dbReference type="KEGG" id="sind:105165754"/>